<dbReference type="EMBL" id="JACIFE010000004">
    <property type="protein sequence ID" value="MBB4076388.1"/>
    <property type="molecule type" value="Genomic_DNA"/>
</dbReference>
<comment type="caution">
    <text evidence="1">The sequence shown here is derived from an EMBL/GenBank/DDBJ whole genome shotgun (WGS) entry which is preliminary data.</text>
</comment>
<accession>A0A840E2H3</accession>
<keyword evidence="2" id="KW-1185">Reference proteome</keyword>
<evidence type="ECO:0000313" key="1">
    <source>
        <dbReference type="EMBL" id="MBB4076388.1"/>
    </source>
</evidence>
<reference evidence="1 2" key="1">
    <citation type="submission" date="2020-08" db="EMBL/GenBank/DDBJ databases">
        <title>Genomic Encyclopedia of Type Strains, Phase IV (KMG-IV): sequencing the most valuable type-strain genomes for metagenomic binning, comparative biology and taxonomic classification.</title>
        <authorList>
            <person name="Goeker M."/>
        </authorList>
    </citation>
    <scope>NUCLEOTIDE SEQUENCE [LARGE SCALE GENOMIC DNA]</scope>
    <source>
        <strain evidence="1 2">DSM 100694</strain>
    </source>
</reference>
<gene>
    <name evidence="1" type="ORF">GGR08_000685</name>
</gene>
<sequence length="59" mass="6960">MSISDCEKQVISGIKDMMMRNSSNVKVTPLLSRSTKEIYHIMLPEKRKIIHRMYVHVKK</sequence>
<proteinExistence type="predicted"/>
<dbReference type="Proteomes" id="UP000585970">
    <property type="component" value="Unassembled WGS sequence"/>
</dbReference>
<dbReference type="AlphaFoldDB" id="A0A840E2H3"/>
<name>A0A840E2H3_9HYPH</name>
<organism evidence="1 2">
    <name type="scientific">Bartonella fuyuanensis</name>
    <dbReference type="NCBI Taxonomy" id="1460968"/>
    <lineage>
        <taxon>Bacteria</taxon>
        <taxon>Pseudomonadati</taxon>
        <taxon>Pseudomonadota</taxon>
        <taxon>Alphaproteobacteria</taxon>
        <taxon>Hyphomicrobiales</taxon>
        <taxon>Bartonellaceae</taxon>
        <taxon>Bartonella</taxon>
    </lineage>
</organism>
<evidence type="ECO:0000313" key="2">
    <source>
        <dbReference type="Proteomes" id="UP000585970"/>
    </source>
</evidence>
<protein>
    <submittedName>
        <fullName evidence="1">Uncharacterized protein</fullName>
    </submittedName>
</protein>